<dbReference type="PANTHER" id="PTHR43030">
    <property type="entry name" value="PHOSPHOENOLPYRUVATE SYNTHASE"/>
    <property type="match status" value="1"/>
</dbReference>
<evidence type="ECO:0000256" key="3">
    <source>
        <dbReference type="ARBA" id="ARBA00022840"/>
    </source>
</evidence>
<feature type="domain" description="PEP-utilising enzyme mobile" evidence="4">
    <location>
        <begin position="349"/>
        <end position="419"/>
    </location>
</feature>
<dbReference type="GO" id="GO:0008986">
    <property type="term" value="F:pyruvate, water dikinase activity"/>
    <property type="evidence" value="ECO:0007669"/>
    <property type="project" value="InterPro"/>
</dbReference>
<dbReference type="PANTHER" id="PTHR43030:SF1">
    <property type="entry name" value="PHOSPHOENOLPYRUVATE SYNTHASE"/>
    <property type="match status" value="1"/>
</dbReference>
<organism evidence="5 6">
    <name type="scientific">Candidatus Buchananbacteria bacterium RIFCSPLOWO2_01_FULL_45_31</name>
    <dbReference type="NCBI Taxonomy" id="1797545"/>
    <lineage>
        <taxon>Bacteria</taxon>
        <taxon>Candidatus Buchananiibacteriota</taxon>
    </lineage>
</organism>
<protein>
    <recommendedName>
        <fullName evidence="4">PEP-utilising enzyme mobile domain-containing protein</fullName>
    </recommendedName>
</protein>
<keyword evidence="2" id="KW-0547">Nucleotide-binding</keyword>
<evidence type="ECO:0000256" key="2">
    <source>
        <dbReference type="ARBA" id="ARBA00022741"/>
    </source>
</evidence>
<reference evidence="5 6" key="1">
    <citation type="journal article" date="2016" name="Nat. Commun.">
        <title>Thousands of microbial genomes shed light on interconnected biogeochemical processes in an aquifer system.</title>
        <authorList>
            <person name="Anantharaman K."/>
            <person name="Brown C.T."/>
            <person name="Hug L.A."/>
            <person name="Sharon I."/>
            <person name="Castelle C.J."/>
            <person name="Probst A.J."/>
            <person name="Thomas B.C."/>
            <person name="Singh A."/>
            <person name="Wilkins M.J."/>
            <person name="Karaoz U."/>
            <person name="Brodie E.L."/>
            <person name="Williams K.H."/>
            <person name="Hubbard S.S."/>
            <person name="Banfield J.F."/>
        </authorList>
    </citation>
    <scope>NUCLEOTIDE SEQUENCE [LARGE SCALE GENOMIC DNA]</scope>
</reference>
<dbReference type="AlphaFoldDB" id="A0A1G1YP45"/>
<comment type="caution">
    <text evidence="5">The sequence shown here is derived from an EMBL/GenBank/DDBJ whole genome shotgun (WGS) entry which is preliminary data.</text>
</comment>
<comment type="similarity">
    <text evidence="1">Belongs to the PEP-utilizing enzyme family.</text>
</comment>
<evidence type="ECO:0000259" key="4">
    <source>
        <dbReference type="Pfam" id="PF00391"/>
    </source>
</evidence>
<dbReference type="Pfam" id="PF00391">
    <property type="entry name" value="PEP-utilizers"/>
    <property type="match status" value="1"/>
</dbReference>
<sequence length="431" mass="50029">MKESEIKKIKWTKWLKRPYTPFLSSLCFSGVGKKYYRKVELGNFDYNFLFQDDTMYYDENKMEKNRRQIVAFLRKKDIFKIVKMLNSQHKKNIQKIKALIKGRQKPTAKLKILKEITSQYLPFLWITPMLEYFYDLRIERDIKPLIKENVADFIANSGPIKKTQSEIMADDIRKGLPASLILKKYGWMKSRDGFTDFYTIKEINDIIRHVKNNKRITASKYRILPKKIFRLCRELREAIFFRTDRTDKFYEALAVSRPIYQEIADSLGISFKALADYDANSIIFGQPKKYQDNYYYLLLNGKEFINQGELIKINKILDYHEVKGIIVQKGKAIGRVKIVSHSSQISKVNQGDILVTPMTLPSFILGMNKAAAFVTDEGSLTCHAAIVAREMKKPCITGTKIATQVFKDGDLVEVDANQGIVKKLKNTKISN</sequence>
<keyword evidence="3" id="KW-0067">ATP-binding</keyword>
<evidence type="ECO:0000256" key="1">
    <source>
        <dbReference type="ARBA" id="ARBA00007837"/>
    </source>
</evidence>
<dbReference type="SUPFAM" id="SSF52009">
    <property type="entry name" value="Phosphohistidine domain"/>
    <property type="match status" value="1"/>
</dbReference>
<dbReference type="Gene3D" id="3.50.30.10">
    <property type="entry name" value="Phosphohistidine domain"/>
    <property type="match status" value="1"/>
</dbReference>
<name>A0A1G1YP45_9BACT</name>
<dbReference type="InterPro" id="IPR008279">
    <property type="entry name" value="PEP-util_enz_mobile_dom"/>
</dbReference>
<dbReference type="GO" id="GO:0005524">
    <property type="term" value="F:ATP binding"/>
    <property type="evidence" value="ECO:0007669"/>
    <property type="project" value="UniProtKB-KW"/>
</dbReference>
<dbReference type="STRING" id="1797545.A3B15_03370"/>
<accession>A0A1G1YP45</accession>
<dbReference type="Proteomes" id="UP000177250">
    <property type="component" value="Unassembled WGS sequence"/>
</dbReference>
<evidence type="ECO:0000313" key="5">
    <source>
        <dbReference type="EMBL" id="OGY53586.1"/>
    </source>
</evidence>
<evidence type="ECO:0000313" key="6">
    <source>
        <dbReference type="Proteomes" id="UP000177250"/>
    </source>
</evidence>
<dbReference type="InterPro" id="IPR036637">
    <property type="entry name" value="Phosphohistidine_dom_sf"/>
</dbReference>
<dbReference type="EMBL" id="MHIO01000025">
    <property type="protein sequence ID" value="OGY53586.1"/>
    <property type="molecule type" value="Genomic_DNA"/>
</dbReference>
<proteinExistence type="inferred from homology"/>
<dbReference type="InterPro" id="IPR006319">
    <property type="entry name" value="PEP_synth"/>
</dbReference>
<gene>
    <name evidence="5" type="ORF">A3B15_03370</name>
</gene>